<evidence type="ECO:0000313" key="2">
    <source>
        <dbReference type="Proteomes" id="UP000598227"/>
    </source>
</evidence>
<organism evidence="1 2">
    <name type="scientific">Aminobacter carboxidus</name>
    <dbReference type="NCBI Taxonomy" id="376165"/>
    <lineage>
        <taxon>Bacteria</taxon>
        <taxon>Pseudomonadati</taxon>
        <taxon>Pseudomonadota</taxon>
        <taxon>Alphaproteobacteria</taxon>
        <taxon>Hyphomicrobiales</taxon>
        <taxon>Phyllobacteriaceae</taxon>
        <taxon>Aminobacter</taxon>
    </lineage>
</organism>
<dbReference type="RefSeq" id="WP_192568781.1">
    <property type="nucleotide sequence ID" value="NZ_JACZEP010000017.1"/>
</dbReference>
<reference evidence="1 2" key="1">
    <citation type="submission" date="2020-09" db="EMBL/GenBank/DDBJ databases">
        <title>Draft Genome Sequence of Aminobacter carboxidus type strain DSM 1086, a soil Gram-negative carboxydobacterium.</title>
        <authorList>
            <person name="Turrini P."/>
            <person name="Tescari M."/>
            <person name="Artuso I."/>
            <person name="Lugli G.A."/>
            <person name="Frangipani E."/>
            <person name="Ventura M."/>
            <person name="Visca P."/>
        </authorList>
    </citation>
    <scope>NUCLEOTIDE SEQUENCE [LARGE SCALE GENOMIC DNA]</scope>
    <source>
        <strain evidence="1 2">DSM 1086</strain>
    </source>
</reference>
<name>A0ABR9GWS5_9HYPH</name>
<sequence length="155" mass="17426">MTKIETNAGFVDLTGIVPVDVIRYEVLKPGTTMGSGWFIEIADESHPNAVAWSNELARKNLKRRANLEAQQLNGRKIKAEEREPEEQKRENIGWIVSRIVGWTPVKLAFISPDPIIYSEEAAYKVFLHPKMGWALGQLVDVIGDEKAFTKALPKP</sequence>
<dbReference type="EMBL" id="JACZEP010000017">
    <property type="protein sequence ID" value="MBE1208106.1"/>
    <property type="molecule type" value="Genomic_DNA"/>
</dbReference>
<comment type="caution">
    <text evidence="1">The sequence shown here is derived from an EMBL/GenBank/DDBJ whole genome shotgun (WGS) entry which is preliminary data.</text>
</comment>
<proteinExistence type="predicted"/>
<keyword evidence="2" id="KW-1185">Reference proteome</keyword>
<evidence type="ECO:0000313" key="1">
    <source>
        <dbReference type="EMBL" id="MBE1208106.1"/>
    </source>
</evidence>
<gene>
    <name evidence="1" type="ORF">IHE39_27825</name>
</gene>
<protein>
    <submittedName>
        <fullName evidence="1">Uncharacterized protein</fullName>
    </submittedName>
</protein>
<dbReference type="Proteomes" id="UP000598227">
    <property type="component" value="Unassembled WGS sequence"/>
</dbReference>
<accession>A0ABR9GWS5</accession>